<protein>
    <submittedName>
        <fullName evidence="1">Cysteine-rich protein YhjQ</fullName>
    </submittedName>
</protein>
<evidence type="ECO:0000313" key="1">
    <source>
        <dbReference type="EMBL" id="GGC82776.1"/>
    </source>
</evidence>
<dbReference type="Gene3D" id="1.20.1270.360">
    <property type="match status" value="1"/>
</dbReference>
<dbReference type="InterPro" id="IPR005560">
    <property type="entry name" value="Csp_YhjQ"/>
</dbReference>
<sequence length="109" mass="12420">MSHEKYSTVIETLHECMEACNHCFISCLGEEHVKEMAECIRLDRECADICSLFEQSLTRDTPYVQELAQLCAKACRDCGEECAKHDHDHCQKCAEACRKCADECEKLIA</sequence>
<keyword evidence="2" id="KW-1185">Reference proteome</keyword>
<comment type="caution">
    <text evidence="1">The sequence shown here is derived from an EMBL/GenBank/DDBJ whole genome shotgun (WGS) entry which is preliminary data.</text>
</comment>
<dbReference type="PANTHER" id="PTHR37310:SF1">
    <property type="entry name" value="CYTOPLASMIC PROTEIN"/>
    <property type="match status" value="1"/>
</dbReference>
<dbReference type="Pfam" id="PF03860">
    <property type="entry name" value="Csp"/>
    <property type="match status" value="1"/>
</dbReference>
<evidence type="ECO:0000313" key="2">
    <source>
        <dbReference type="Proteomes" id="UP000619534"/>
    </source>
</evidence>
<dbReference type="Proteomes" id="UP000619534">
    <property type="component" value="Unassembled WGS sequence"/>
</dbReference>
<dbReference type="CDD" id="cd08026">
    <property type="entry name" value="DUF326"/>
    <property type="match status" value="1"/>
</dbReference>
<name>A0ABQ1NTV5_9BACI</name>
<accession>A0ABQ1NTV5</accession>
<dbReference type="EMBL" id="BMCJ01000002">
    <property type="protein sequence ID" value="GGC82776.1"/>
    <property type="molecule type" value="Genomic_DNA"/>
</dbReference>
<dbReference type="PANTHER" id="PTHR37310">
    <property type="entry name" value="CYTOPLASMIC PROTEIN-RELATED"/>
    <property type="match status" value="1"/>
</dbReference>
<gene>
    <name evidence="1" type="primary">yhjQ</name>
    <name evidence="1" type="ORF">GCM10007216_11650</name>
</gene>
<dbReference type="RefSeq" id="WP_062441317.1">
    <property type="nucleotide sequence ID" value="NZ_BMCJ01000002.1"/>
</dbReference>
<organism evidence="1 2">
    <name type="scientific">Thalassobacillus devorans</name>
    <dbReference type="NCBI Taxonomy" id="279813"/>
    <lineage>
        <taxon>Bacteria</taxon>
        <taxon>Bacillati</taxon>
        <taxon>Bacillota</taxon>
        <taxon>Bacilli</taxon>
        <taxon>Bacillales</taxon>
        <taxon>Bacillaceae</taxon>
        <taxon>Thalassobacillus</taxon>
    </lineage>
</organism>
<reference evidence="2" key="1">
    <citation type="journal article" date="2019" name="Int. J. Syst. Evol. Microbiol.">
        <title>The Global Catalogue of Microorganisms (GCM) 10K type strain sequencing project: providing services to taxonomists for standard genome sequencing and annotation.</title>
        <authorList>
            <consortium name="The Broad Institute Genomics Platform"/>
            <consortium name="The Broad Institute Genome Sequencing Center for Infectious Disease"/>
            <person name="Wu L."/>
            <person name="Ma J."/>
        </authorList>
    </citation>
    <scope>NUCLEOTIDE SEQUENCE [LARGE SCALE GENOMIC DNA]</scope>
    <source>
        <strain evidence="2">CCM 7282</strain>
    </source>
</reference>
<dbReference type="InterPro" id="IPR044543">
    <property type="entry name" value="YHJQ-like"/>
</dbReference>
<proteinExistence type="predicted"/>